<comment type="caution">
    <text evidence="2">The sequence shown here is derived from an EMBL/GenBank/DDBJ whole genome shotgun (WGS) entry which is preliminary data.</text>
</comment>
<evidence type="ECO:0000313" key="2">
    <source>
        <dbReference type="EMBL" id="ORY03970.1"/>
    </source>
</evidence>
<gene>
    <name evidence="2" type="ORF">K493DRAFT_62533</name>
</gene>
<name>A0A1Y1Z111_9FUNG</name>
<feature type="region of interest" description="Disordered" evidence="1">
    <location>
        <begin position="1"/>
        <end position="22"/>
    </location>
</feature>
<dbReference type="Proteomes" id="UP000193498">
    <property type="component" value="Unassembled WGS sequence"/>
</dbReference>
<dbReference type="InParanoid" id="A0A1Y1Z111"/>
<sequence>MIFQQPSQSQLTLDRPNAEPFVSKSPLATYAPVPLKSELKKHYRSFIHASEDIIAPAPKKPTQCCESSVYTSNASSFSPWGLSTLAEDSDEESFEVDLKSKIPTWNSENDAYAELLQIVRKNGQQDSRENPLDSLYENCISQTEVEPMRIVNRGLELDDMDEMFPADSSFSSDIFGRSPICRTQNPLPLDMMFSPKMSTSNISLVNPHPDLGAIPNTGDSEQLTHSCNFGRPLPLSFHKLNVRRRSLSVGARSGKIGITF</sequence>
<reference evidence="2 3" key="1">
    <citation type="submission" date="2016-07" db="EMBL/GenBank/DDBJ databases">
        <title>Pervasive Adenine N6-methylation of Active Genes in Fungi.</title>
        <authorList>
            <consortium name="DOE Joint Genome Institute"/>
            <person name="Mondo S.J."/>
            <person name="Dannebaum R.O."/>
            <person name="Kuo R.C."/>
            <person name="Labutti K."/>
            <person name="Haridas S."/>
            <person name="Kuo A."/>
            <person name="Salamov A."/>
            <person name="Ahrendt S.R."/>
            <person name="Lipzen A."/>
            <person name="Sullivan W."/>
            <person name="Andreopoulos W.B."/>
            <person name="Clum A."/>
            <person name="Lindquist E."/>
            <person name="Daum C."/>
            <person name="Ramamoorthy G.K."/>
            <person name="Gryganskyi A."/>
            <person name="Culley D."/>
            <person name="Magnuson J.K."/>
            <person name="James T.Y."/>
            <person name="O'Malley M.A."/>
            <person name="Stajich J.E."/>
            <person name="Spatafora J.W."/>
            <person name="Visel A."/>
            <person name="Grigoriev I.V."/>
        </authorList>
    </citation>
    <scope>NUCLEOTIDE SEQUENCE [LARGE SCALE GENOMIC DNA]</scope>
    <source>
        <strain evidence="2 3">CBS 931.73</strain>
    </source>
</reference>
<feature type="compositionally biased region" description="Polar residues" evidence="1">
    <location>
        <begin position="1"/>
        <end position="12"/>
    </location>
</feature>
<organism evidence="2 3">
    <name type="scientific">Basidiobolus meristosporus CBS 931.73</name>
    <dbReference type="NCBI Taxonomy" id="1314790"/>
    <lineage>
        <taxon>Eukaryota</taxon>
        <taxon>Fungi</taxon>
        <taxon>Fungi incertae sedis</taxon>
        <taxon>Zoopagomycota</taxon>
        <taxon>Entomophthoromycotina</taxon>
        <taxon>Basidiobolomycetes</taxon>
        <taxon>Basidiobolales</taxon>
        <taxon>Basidiobolaceae</taxon>
        <taxon>Basidiobolus</taxon>
    </lineage>
</organism>
<keyword evidence="3" id="KW-1185">Reference proteome</keyword>
<protein>
    <submittedName>
        <fullName evidence="2">Uncharacterized protein</fullName>
    </submittedName>
</protein>
<dbReference type="OrthoDB" id="2366124at2759"/>
<proteinExistence type="predicted"/>
<evidence type="ECO:0000256" key="1">
    <source>
        <dbReference type="SAM" id="MobiDB-lite"/>
    </source>
</evidence>
<dbReference type="AlphaFoldDB" id="A0A1Y1Z111"/>
<accession>A0A1Y1Z111</accession>
<dbReference type="EMBL" id="MCFE01000040">
    <property type="protein sequence ID" value="ORY03970.1"/>
    <property type="molecule type" value="Genomic_DNA"/>
</dbReference>
<evidence type="ECO:0000313" key="3">
    <source>
        <dbReference type="Proteomes" id="UP000193498"/>
    </source>
</evidence>